<evidence type="ECO:0000313" key="2">
    <source>
        <dbReference type="WBParaSite" id="JU765_v2.g14904.t1"/>
    </source>
</evidence>
<accession>A0AC34QBX2</accession>
<protein>
    <submittedName>
        <fullName evidence="2">Zinc transporter ZIP14</fullName>
    </submittedName>
</protein>
<sequence length="372" mass="40990">MSGLTLNISASDLKQLCLEQLENITDDEFIVHHRPHHERPKPIFVWTLGLSLVTFINLSAVVGILAMRMMNKRCYDRILTFFVALGVGSLSGSAIFHLIPQAFGLASEFKGTVDHTYLKVASFVMFGVYTFFLADRLLNMYGVYREKEKSVSNGRFYQATLNDESRTEESVETTISDSPDPPPLHKSSCIHDHQVLYRVTKDRASAIATVAWMVVFGDGLHNFIDGVSIGASFDESILNGLSVSLAVICEEFPHEMGDIAILISAGMSMKQALLYNVLSAMTCYAGFIVGVIFGNLSDDFNSYIFALAGGMFIYISIGCMMPEMKKAFDDALRSSVKTGFKIICLQCCGLAAGLLLMISMARYGGEISFINK</sequence>
<dbReference type="Proteomes" id="UP000887576">
    <property type="component" value="Unplaced"/>
</dbReference>
<evidence type="ECO:0000313" key="1">
    <source>
        <dbReference type="Proteomes" id="UP000887576"/>
    </source>
</evidence>
<name>A0AC34QBX2_9BILA</name>
<dbReference type="WBParaSite" id="JU765_v2.g14904.t1">
    <property type="protein sequence ID" value="JU765_v2.g14904.t1"/>
    <property type="gene ID" value="JU765_v2.g14904"/>
</dbReference>
<reference evidence="2" key="1">
    <citation type="submission" date="2022-11" db="UniProtKB">
        <authorList>
            <consortium name="WormBaseParasite"/>
        </authorList>
    </citation>
    <scope>IDENTIFICATION</scope>
</reference>
<organism evidence="1 2">
    <name type="scientific">Panagrolaimus sp. JU765</name>
    <dbReference type="NCBI Taxonomy" id="591449"/>
    <lineage>
        <taxon>Eukaryota</taxon>
        <taxon>Metazoa</taxon>
        <taxon>Ecdysozoa</taxon>
        <taxon>Nematoda</taxon>
        <taxon>Chromadorea</taxon>
        <taxon>Rhabditida</taxon>
        <taxon>Tylenchina</taxon>
        <taxon>Panagrolaimomorpha</taxon>
        <taxon>Panagrolaimoidea</taxon>
        <taxon>Panagrolaimidae</taxon>
        <taxon>Panagrolaimus</taxon>
    </lineage>
</organism>
<proteinExistence type="predicted"/>